<evidence type="ECO:0000259" key="4">
    <source>
        <dbReference type="PROSITE" id="PS51161"/>
    </source>
</evidence>
<dbReference type="EMBL" id="BHYK01000003">
    <property type="protein sequence ID" value="GCD09064.1"/>
    <property type="molecule type" value="Genomic_DNA"/>
</dbReference>
<dbReference type="Proteomes" id="UP000287872">
    <property type="component" value="Unassembled WGS sequence"/>
</dbReference>
<protein>
    <recommendedName>
        <fullName evidence="4">ATP-cone domain-containing protein</fullName>
    </recommendedName>
</protein>
<evidence type="ECO:0000256" key="2">
    <source>
        <dbReference type="ARBA" id="ARBA00022840"/>
    </source>
</evidence>
<keyword evidence="6" id="KW-1185">Reference proteome</keyword>
<evidence type="ECO:0000313" key="5">
    <source>
        <dbReference type="EMBL" id="GCD09064.1"/>
    </source>
</evidence>
<keyword evidence="1 3" id="KW-0547">Nucleotide-binding</keyword>
<name>A0A401UHS8_9CLOT</name>
<proteinExistence type="predicted"/>
<dbReference type="AlphaFoldDB" id="A0A401UHS8"/>
<accession>A0A401UHS8</accession>
<keyword evidence="2 3" id="KW-0067">ATP-binding</keyword>
<dbReference type="RefSeq" id="WP_124998124.1">
    <property type="nucleotide sequence ID" value="NZ_BHYK01000003.1"/>
</dbReference>
<dbReference type="OrthoDB" id="1955101at2"/>
<gene>
    <name evidence="5" type="ORF">Ctaglu_06870</name>
</gene>
<dbReference type="Pfam" id="PF03477">
    <property type="entry name" value="ATP-cone"/>
    <property type="match status" value="1"/>
</dbReference>
<comment type="caution">
    <text evidence="5">The sequence shown here is derived from an EMBL/GenBank/DDBJ whole genome shotgun (WGS) entry which is preliminary data.</text>
</comment>
<evidence type="ECO:0000256" key="3">
    <source>
        <dbReference type="PROSITE-ProRule" id="PRU00492"/>
    </source>
</evidence>
<dbReference type="GO" id="GO:0005524">
    <property type="term" value="F:ATP binding"/>
    <property type="evidence" value="ECO:0007669"/>
    <property type="project" value="UniProtKB-UniRule"/>
</dbReference>
<evidence type="ECO:0000256" key="1">
    <source>
        <dbReference type="ARBA" id="ARBA00022741"/>
    </source>
</evidence>
<dbReference type="InterPro" id="IPR005144">
    <property type="entry name" value="ATP-cone_dom"/>
</dbReference>
<sequence>MKVIKRDGKLQEFDLIKIKTSIHRASCDAMQPLNESDIENVAKSIEKGLKNYQKENIHSDIIQKFVLRELEKQGFKVVAEYYNQGKVNNKKESR</sequence>
<dbReference type="PROSITE" id="PS51161">
    <property type="entry name" value="ATP_CONE"/>
    <property type="match status" value="1"/>
</dbReference>
<reference evidence="5 6" key="1">
    <citation type="submission" date="2018-11" db="EMBL/GenBank/DDBJ databases">
        <title>Genome sequencing and assembly of Clostridium tagluense strain A121.</title>
        <authorList>
            <person name="Murakami T."/>
            <person name="Segawa T."/>
            <person name="Shcherbakova V.A."/>
            <person name="Mori H."/>
            <person name="Yoshimura Y."/>
        </authorList>
    </citation>
    <scope>NUCLEOTIDE SEQUENCE [LARGE SCALE GENOMIC DNA]</scope>
    <source>
        <strain evidence="5 6">A121</strain>
    </source>
</reference>
<feature type="domain" description="ATP-cone" evidence="4">
    <location>
        <begin position="1"/>
        <end position="94"/>
    </location>
</feature>
<organism evidence="5 6">
    <name type="scientific">Clostridium tagluense</name>
    <dbReference type="NCBI Taxonomy" id="360422"/>
    <lineage>
        <taxon>Bacteria</taxon>
        <taxon>Bacillati</taxon>
        <taxon>Bacillota</taxon>
        <taxon>Clostridia</taxon>
        <taxon>Eubacteriales</taxon>
        <taxon>Clostridiaceae</taxon>
        <taxon>Clostridium</taxon>
    </lineage>
</organism>
<dbReference type="GeneID" id="77242427"/>
<evidence type="ECO:0000313" key="6">
    <source>
        <dbReference type="Proteomes" id="UP000287872"/>
    </source>
</evidence>